<dbReference type="Proteomes" id="UP000250434">
    <property type="component" value="Chromosome"/>
</dbReference>
<reference evidence="2 3" key="1">
    <citation type="submission" date="2016-04" db="EMBL/GenBank/DDBJ databases">
        <title>Complete genome sequence and analysis of deep-sea sediment isolate, Amycolatopsis sp. WP1.</title>
        <authorList>
            <person name="Wang H."/>
            <person name="Chen S."/>
            <person name="Wu Q."/>
        </authorList>
    </citation>
    <scope>NUCLEOTIDE SEQUENCE [LARGE SCALE GENOMIC DNA]</scope>
    <source>
        <strain evidence="2 3">WP1</strain>
    </source>
</reference>
<dbReference type="RefSeq" id="WP_113694871.1">
    <property type="nucleotide sequence ID" value="NZ_CP015163.1"/>
</dbReference>
<accession>A0A344LC61</accession>
<dbReference type="AlphaFoldDB" id="A0A344LC61"/>
<dbReference type="SUPFAM" id="SSF109854">
    <property type="entry name" value="DinB/YfiT-like putative metalloenzymes"/>
    <property type="match status" value="1"/>
</dbReference>
<dbReference type="InterPro" id="IPR017520">
    <property type="entry name" value="CHP03086"/>
</dbReference>
<keyword evidence="3" id="KW-1185">Reference proteome</keyword>
<evidence type="ECO:0000313" key="2">
    <source>
        <dbReference type="EMBL" id="AXB45635.1"/>
    </source>
</evidence>
<proteinExistence type="predicted"/>
<organism evidence="2 3">
    <name type="scientific">Amycolatopsis albispora</name>
    <dbReference type="NCBI Taxonomy" id="1804986"/>
    <lineage>
        <taxon>Bacteria</taxon>
        <taxon>Bacillati</taxon>
        <taxon>Actinomycetota</taxon>
        <taxon>Actinomycetes</taxon>
        <taxon>Pseudonocardiales</taxon>
        <taxon>Pseudonocardiaceae</taxon>
        <taxon>Amycolatopsis</taxon>
    </lineage>
</organism>
<evidence type="ECO:0000313" key="3">
    <source>
        <dbReference type="Proteomes" id="UP000250434"/>
    </source>
</evidence>
<feature type="domain" description="Mycothiol-dependent maleylpyruvate isomerase metal-binding" evidence="1">
    <location>
        <begin position="6"/>
        <end position="121"/>
    </location>
</feature>
<dbReference type="InterPro" id="IPR024344">
    <property type="entry name" value="MDMPI_metal-binding"/>
</dbReference>
<dbReference type="OrthoDB" id="5185819at2"/>
<protein>
    <recommendedName>
        <fullName evidence="1">Mycothiol-dependent maleylpyruvate isomerase metal-binding domain-containing protein</fullName>
    </recommendedName>
</protein>
<dbReference type="Pfam" id="PF11716">
    <property type="entry name" value="MDMPI_N"/>
    <property type="match status" value="1"/>
</dbReference>
<dbReference type="GO" id="GO:0046872">
    <property type="term" value="F:metal ion binding"/>
    <property type="evidence" value="ECO:0007669"/>
    <property type="project" value="InterPro"/>
</dbReference>
<dbReference type="EMBL" id="CP015163">
    <property type="protein sequence ID" value="AXB45635.1"/>
    <property type="molecule type" value="Genomic_DNA"/>
</dbReference>
<dbReference type="Gene3D" id="1.20.120.450">
    <property type="entry name" value="dinb family like domain"/>
    <property type="match status" value="1"/>
</dbReference>
<dbReference type="NCBIfam" id="TIGR03083">
    <property type="entry name" value="maleylpyruvate isomerase family mycothiol-dependent enzyme"/>
    <property type="match status" value="1"/>
</dbReference>
<dbReference type="InterPro" id="IPR034660">
    <property type="entry name" value="DinB/YfiT-like"/>
</dbReference>
<sequence>MTTKLALDRFEELLAAVPADGWERPTPCAKWTIADLTSHVVAVVRLGRELALGAEFPQEAEDQREADPVAAWREARYALEDVLANADFTAEVAAPVGPVPLRTMLDTFFLTEIVVHSWDLATALGVPPALDAELVRKVGDYVRPFGGAGTEGLFDPAVPTTPGADETTRLMNQLGRTA</sequence>
<gene>
    <name evidence="2" type="ORF">A4R43_26685</name>
</gene>
<dbReference type="InterPro" id="IPR017517">
    <property type="entry name" value="Maleyloyr_isom"/>
</dbReference>
<name>A0A344LC61_9PSEU</name>
<dbReference type="KEGG" id="aab:A4R43_26685"/>
<evidence type="ECO:0000259" key="1">
    <source>
        <dbReference type="Pfam" id="PF11716"/>
    </source>
</evidence>
<dbReference type="NCBIfam" id="TIGR03086">
    <property type="entry name" value="TIGR03086 family metal-binding protein"/>
    <property type="match status" value="1"/>
</dbReference>